<accession>A0A0A7UYR2</accession>
<dbReference type="Gene3D" id="3.40.50.10900">
    <property type="entry name" value="PAC-like subunit"/>
    <property type="match status" value="1"/>
</dbReference>
<name>A0A0A7UYR2_9ARCH</name>
<dbReference type="InterPro" id="IPR038389">
    <property type="entry name" value="PSMG2_sf"/>
</dbReference>
<evidence type="ECO:0000313" key="2">
    <source>
        <dbReference type="EMBL" id="AJA91927.1"/>
    </source>
</evidence>
<dbReference type="STRING" id="1410606.T478_1005"/>
<evidence type="ECO:0000313" key="5">
    <source>
        <dbReference type="Proteomes" id="UP000241022"/>
    </source>
</evidence>
<evidence type="ECO:0000313" key="4">
    <source>
        <dbReference type="Proteomes" id="UP000030944"/>
    </source>
</evidence>
<dbReference type="InterPro" id="IPR019151">
    <property type="entry name" value="Proteasome_assmbl_chaperone_2"/>
</dbReference>
<protein>
    <submittedName>
        <fullName evidence="3">3-isopropylmalate dehydratase</fullName>
    </submittedName>
    <submittedName>
        <fullName evidence="2">Putative TIGR00161 family protein</fullName>
    </submittedName>
</protein>
<dbReference type="EMBL" id="CP007026">
    <property type="protein sequence ID" value="AJA91927.1"/>
    <property type="molecule type" value="Genomic_DNA"/>
</dbReference>
<organism evidence="2 4">
    <name type="scientific">Candidatus Nitrosopelagicus brevis</name>
    <dbReference type="NCBI Taxonomy" id="1410606"/>
    <lineage>
        <taxon>Archaea</taxon>
        <taxon>Nitrososphaerota</taxon>
    </lineage>
</organism>
<dbReference type="OrthoDB" id="31247at2157"/>
<dbReference type="PANTHER" id="PTHR35610:SF7">
    <property type="entry name" value="3-ISOPROPYLMALATE DEHYDRATASE"/>
    <property type="match status" value="1"/>
</dbReference>
<dbReference type="PANTHER" id="PTHR35610">
    <property type="entry name" value="3-ISOPROPYLMALATE DEHYDRATASE-RELATED"/>
    <property type="match status" value="1"/>
</dbReference>
<dbReference type="Pfam" id="PF09754">
    <property type="entry name" value="PAC2"/>
    <property type="match status" value="1"/>
</dbReference>
<dbReference type="Proteomes" id="UP000241022">
    <property type="component" value="Unassembled WGS sequence"/>
</dbReference>
<reference evidence="2 4" key="1">
    <citation type="journal article" date="2015" name="Proc. Natl. Acad. Sci. U.S.A.">
        <title>Genomic and proteomic characterization of "Candidatus Nitrosopelagicus brevis": An ammonia-oxidizing archaeon from the open ocean.</title>
        <authorList>
            <person name="Santoro A.E."/>
            <person name="Dupont C.L."/>
            <person name="Richter R.A."/>
            <person name="Craig M.T."/>
            <person name="Carini P."/>
            <person name="McIlvin M.R."/>
            <person name="Yang Y."/>
            <person name="Orsi W.D."/>
            <person name="Moran D.M."/>
            <person name="Saito M.A."/>
        </authorList>
    </citation>
    <scope>NUCLEOTIDE SEQUENCE [LARGE SCALE GENOMIC DNA]</scope>
    <source>
        <strain evidence="2">CN25</strain>
        <strain evidence="4">V2</strain>
    </source>
</reference>
<dbReference type="HOGENOM" id="CLU_075000_0_0_2"/>
<dbReference type="EMBL" id="LXWN01000001">
    <property type="protein sequence ID" value="PTL88495.1"/>
    <property type="molecule type" value="Genomic_DNA"/>
</dbReference>
<proteinExistence type="predicted"/>
<keyword evidence="1" id="KW-0175">Coiled coil</keyword>
<dbReference type="SUPFAM" id="SSF159659">
    <property type="entry name" value="Cgl1923-like"/>
    <property type="match status" value="1"/>
</dbReference>
<evidence type="ECO:0000313" key="3">
    <source>
        <dbReference type="EMBL" id="PTL88495.1"/>
    </source>
</evidence>
<sequence>MQQNIPEAEIYEVGKNKLKNPTIFVGFVGAGLVGTIAVDHMINELDMKEVGFLRSKHLPPSTVFMQGRLRHPFRIYSNSDGSICAIICEIVISQDGIYNIAMAILDWAEKKGSTEIIVLDGVADKKHDGNAFFAAEVDLCRVMEENDIQMVPQGFITGISGGILNECLIRKIRGITLLAKADELTPDPVAAATIIDAINRVYDTEINTKNLKKQKEQMSTDLKELSDKYSEHKKIDSNMYM</sequence>
<gene>
    <name evidence="3" type="ORF">A7X95_02870</name>
    <name evidence="2" type="ORF">T478_1005</name>
</gene>
<evidence type="ECO:0000256" key="1">
    <source>
        <dbReference type="SAM" id="Coils"/>
    </source>
</evidence>
<reference evidence="3" key="2">
    <citation type="submission" date="2016-05" db="EMBL/GenBank/DDBJ databases">
        <authorList>
            <person name="Lavstsen T."/>
            <person name="Jespersen J.S."/>
        </authorList>
    </citation>
    <scope>NUCLEOTIDE SEQUENCE [LARGE SCALE GENOMIC DNA]</scope>
    <source>
        <strain evidence="3">U25</strain>
    </source>
</reference>
<feature type="coiled-coil region" evidence="1">
    <location>
        <begin position="208"/>
        <end position="235"/>
    </location>
</feature>
<reference evidence="5" key="3">
    <citation type="submission" date="2016-05" db="EMBL/GenBank/DDBJ databases">
        <authorList>
            <person name="Dupont C."/>
            <person name="Santoro A."/>
        </authorList>
    </citation>
    <scope>NUCLEOTIDE SEQUENCE [LARGE SCALE GENOMIC DNA]</scope>
    <source>
        <strain evidence="5">U25</strain>
    </source>
</reference>
<keyword evidence="5" id="KW-1185">Reference proteome</keyword>
<dbReference type="Proteomes" id="UP000030944">
    <property type="component" value="Chromosome"/>
</dbReference>
<reference evidence="3 5" key="4">
    <citation type="submission" date="2018-04" db="EMBL/GenBank/DDBJ databases">
        <title>Transcriptomics of ammonia oxidizing archaea.</title>
        <authorList>
            <person name="Carini P."/>
        </authorList>
    </citation>
    <scope>NUCLEOTIDE SEQUENCE [LARGE SCALE GENOMIC DNA]</scope>
    <source>
        <strain evidence="3 5">U25</strain>
    </source>
</reference>
<dbReference type="KEGG" id="nbv:T478_1005"/>
<dbReference type="AlphaFoldDB" id="A0A0A7UYR2"/>